<feature type="transmembrane region" description="Helical" evidence="9">
    <location>
        <begin position="94"/>
        <end position="110"/>
    </location>
</feature>
<comment type="catalytic activity">
    <reaction evidence="9 10">
        <text>Release of signal peptides from bacterial membrane prolipoproteins. Hydrolyzes -Xaa-Yaa-Zaa-|-(S,diacylglyceryl)Cys-, in which Xaa is hydrophobic (preferably Leu), and Yaa (Ala or Ser) and Zaa (Gly or Ala) have small, neutral side chains.</text>
        <dbReference type="EC" id="3.4.23.36"/>
    </reaction>
</comment>
<dbReference type="RefSeq" id="WP_118863720.1">
    <property type="nucleotide sequence ID" value="NZ_QWLV01000002.1"/>
</dbReference>
<evidence type="ECO:0000313" key="13">
    <source>
        <dbReference type="Proteomes" id="UP000266693"/>
    </source>
</evidence>
<evidence type="ECO:0000256" key="7">
    <source>
        <dbReference type="ARBA" id="ARBA00022989"/>
    </source>
</evidence>
<dbReference type="EMBL" id="QWLV01000002">
    <property type="protein sequence ID" value="RHW18529.1"/>
    <property type="molecule type" value="Genomic_DNA"/>
</dbReference>
<dbReference type="PROSITE" id="PS00855">
    <property type="entry name" value="SPASE_II"/>
    <property type="match status" value="1"/>
</dbReference>
<evidence type="ECO:0000313" key="12">
    <source>
        <dbReference type="EMBL" id="RHW18529.1"/>
    </source>
</evidence>
<dbReference type="InterPro" id="IPR001872">
    <property type="entry name" value="Peptidase_A8"/>
</dbReference>
<feature type="transmembrane region" description="Helical" evidence="9">
    <location>
        <begin position="66"/>
        <end position="87"/>
    </location>
</feature>
<keyword evidence="4 9" id="KW-0812">Transmembrane</keyword>
<dbReference type="PANTHER" id="PTHR33695:SF1">
    <property type="entry name" value="LIPOPROTEIN SIGNAL PEPTIDASE"/>
    <property type="match status" value="1"/>
</dbReference>
<evidence type="ECO:0000256" key="6">
    <source>
        <dbReference type="ARBA" id="ARBA00022801"/>
    </source>
</evidence>
<keyword evidence="5 9" id="KW-0064">Aspartyl protease</keyword>
<dbReference type="PRINTS" id="PR00781">
    <property type="entry name" value="LIPOSIGPTASE"/>
</dbReference>
<comment type="caution">
    <text evidence="12">The sequence shown here is derived from an EMBL/GenBank/DDBJ whole genome shotgun (WGS) entry which is preliminary data.</text>
</comment>
<dbReference type="OrthoDB" id="9810259at2"/>
<keyword evidence="6 9" id="KW-0378">Hydrolase</keyword>
<dbReference type="AlphaFoldDB" id="A0A396RQ77"/>
<keyword evidence="3 9" id="KW-0645">Protease</keyword>
<keyword evidence="7 9" id="KW-1133">Transmembrane helix</keyword>
<comment type="pathway">
    <text evidence="9">Protein modification; lipoprotein biosynthesis (signal peptide cleavage).</text>
</comment>
<dbReference type="Proteomes" id="UP000266693">
    <property type="component" value="Unassembled WGS sequence"/>
</dbReference>
<evidence type="ECO:0000256" key="1">
    <source>
        <dbReference type="ARBA" id="ARBA00006139"/>
    </source>
</evidence>
<feature type="active site" evidence="9">
    <location>
        <position position="120"/>
    </location>
</feature>
<dbReference type="UniPathway" id="UPA00665"/>
<keyword evidence="2 9" id="KW-1003">Cell membrane</keyword>
<dbReference type="GO" id="GO:0005886">
    <property type="term" value="C:plasma membrane"/>
    <property type="evidence" value="ECO:0007669"/>
    <property type="project" value="UniProtKB-SubCell"/>
</dbReference>
<feature type="transmembrane region" description="Helical" evidence="9">
    <location>
        <begin position="7"/>
        <end position="26"/>
    </location>
</feature>
<accession>A0A396RQ77</accession>
<comment type="subcellular location">
    <subcellularLocation>
        <location evidence="9">Cell membrane</location>
        <topology evidence="9">Multi-pass membrane protein</topology>
    </subcellularLocation>
</comment>
<name>A0A396RQ77_9SPHN</name>
<evidence type="ECO:0000256" key="11">
    <source>
        <dbReference type="RuleBase" id="RU004181"/>
    </source>
</evidence>
<protein>
    <recommendedName>
        <fullName evidence="9">Lipoprotein signal peptidase</fullName>
        <ecNumber evidence="9">3.4.23.36</ecNumber>
    </recommendedName>
    <alternativeName>
        <fullName evidence="9">Prolipoprotein signal peptidase</fullName>
    </alternativeName>
    <alternativeName>
        <fullName evidence="9">Signal peptidase II</fullName>
        <shortName evidence="9">SPase II</shortName>
    </alternativeName>
</protein>
<dbReference type="NCBIfam" id="TIGR00077">
    <property type="entry name" value="lspA"/>
    <property type="match status" value="1"/>
</dbReference>
<evidence type="ECO:0000256" key="4">
    <source>
        <dbReference type="ARBA" id="ARBA00022692"/>
    </source>
</evidence>
<dbReference type="PANTHER" id="PTHR33695">
    <property type="entry name" value="LIPOPROTEIN SIGNAL PEPTIDASE"/>
    <property type="match status" value="1"/>
</dbReference>
<comment type="similarity">
    <text evidence="1 9 11">Belongs to the peptidase A8 family.</text>
</comment>
<dbReference type="HAMAP" id="MF_00161">
    <property type="entry name" value="LspA"/>
    <property type="match status" value="1"/>
</dbReference>
<evidence type="ECO:0000256" key="8">
    <source>
        <dbReference type="ARBA" id="ARBA00023136"/>
    </source>
</evidence>
<comment type="function">
    <text evidence="9 10">This protein specifically catalyzes the removal of signal peptides from prolipoproteins.</text>
</comment>
<proteinExistence type="inferred from homology"/>
<organism evidence="12 13">
    <name type="scientific">Sphingomonas gilva</name>
    <dbReference type="NCBI Taxonomy" id="2305907"/>
    <lineage>
        <taxon>Bacteria</taxon>
        <taxon>Pseudomonadati</taxon>
        <taxon>Pseudomonadota</taxon>
        <taxon>Alphaproteobacteria</taxon>
        <taxon>Sphingomonadales</taxon>
        <taxon>Sphingomonadaceae</taxon>
        <taxon>Sphingomonas</taxon>
    </lineage>
</organism>
<dbReference type="EC" id="3.4.23.36" evidence="9"/>
<evidence type="ECO:0000256" key="3">
    <source>
        <dbReference type="ARBA" id="ARBA00022670"/>
    </source>
</evidence>
<feature type="active site" evidence="9">
    <location>
        <position position="139"/>
    </location>
</feature>
<feature type="transmembrane region" description="Helical" evidence="9">
    <location>
        <begin position="130"/>
        <end position="151"/>
    </location>
</feature>
<evidence type="ECO:0000256" key="2">
    <source>
        <dbReference type="ARBA" id="ARBA00022475"/>
    </source>
</evidence>
<gene>
    <name evidence="9 12" type="primary">lspA</name>
    <name evidence="12" type="ORF">D1610_05610</name>
</gene>
<keyword evidence="13" id="KW-1185">Reference proteome</keyword>
<dbReference type="GO" id="GO:0006508">
    <property type="term" value="P:proteolysis"/>
    <property type="evidence" value="ECO:0007669"/>
    <property type="project" value="UniProtKB-KW"/>
</dbReference>
<reference evidence="12 13" key="1">
    <citation type="submission" date="2018-08" db="EMBL/GenBank/DDBJ databases">
        <title>The multiple taxonomic identification of Sphingomonas gilva.</title>
        <authorList>
            <person name="Zhu D."/>
            <person name="Zheng S."/>
        </authorList>
    </citation>
    <scope>NUCLEOTIDE SEQUENCE [LARGE SCALE GENOMIC DNA]</scope>
    <source>
        <strain evidence="12 13">ZDH117</strain>
    </source>
</reference>
<dbReference type="GO" id="GO:0004190">
    <property type="term" value="F:aspartic-type endopeptidase activity"/>
    <property type="evidence" value="ECO:0007669"/>
    <property type="project" value="UniProtKB-UniRule"/>
</dbReference>
<sequence>MTAARRTALITAGVIFVVDQIIKWLVDGPLALKQVGDTLVILPIFELKRVHNYGVSLGMMQADTDLARWLLVALTAAIAAGVAWWMLRERNRQDLLALSLVLGGALGNIVDRVRLGYVLDYANLHFGDWSPFLVFNVADAGITIGVLILLLRALLVREKPKTHVPVENRSDA</sequence>
<evidence type="ECO:0000256" key="9">
    <source>
        <dbReference type="HAMAP-Rule" id="MF_00161"/>
    </source>
</evidence>
<evidence type="ECO:0000256" key="10">
    <source>
        <dbReference type="RuleBase" id="RU000594"/>
    </source>
</evidence>
<dbReference type="Pfam" id="PF01252">
    <property type="entry name" value="Peptidase_A8"/>
    <property type="match status" value="1"/>
</dbReference>
<keyword evidence="8 9" id="KW-0472">Membrane</keyword>
<evidence type="ECO:0000256" key="5">
    <source>
        <dbReference type="ARBA" id="ARBA00022750"/>
    </source>
</evidence>